<dbReference type="InterPro" id="IPR011640">
    <property type="entry name" value="Fe2_transport_prot_B_C"/>
</dbReference>
<dbReference type="GO" id="GO:0005525">
    <property type="term" value="F:GTP binding"/>
    <property type="evidence" value="ECO:0007669"/>
    <property type="project" value="UniProtKB-KW"/>
</dbReference>
<dbReference type="PROSITE" id="PS51711">
    <property type="entry name" value="G_FEOB"/>
    <property type="match status" value="1"/>
</dbReference>
<dbReference type="PRINTS" id="PR00326">
    <property type="entry name" value="GTP1OBG"/>
</dbReference>
<dbReference type="InterPro" id="IPR003373">
    <property type="entry name" value="Fe2_transport_prot-B"/>
</dbReference>
<evidence type="ECO:0000256" key="6">
    <source>
        <dbReference type="ARBA" id="ARBA00022741"/>
    </source>
</evidence>
<keyword evidence="2 15" id="KW-0813">Transport</keyword>
<evidence type="ECO:0000256" key="10">
    <source>
        <dbReference type="ARBA" id="ARBA00023134"/>
    </source>
</evidence>
<dbReference type="InterPro" id="IPR006073">
    <property type="entry name" value="GTP-bd"/>
</dbReference>
<dbReference type="GO" id="GO:0015093">
    <property type="term" value="F:ferrous iron transmembrane transporter activity"/>
    <property type="evidence" value="ECO:0007669"/>
    <property type="project" value="UniProtKB-UniRule"/>
</dbReference>
<organism evidence="17 18">
    <name type="scientific">Hippea maritima (strain ATCC 700847 / DSM 10411 / MH2)</name>
    <dbReference type="NCBI Taxonomy" id="760142"/>
    <lineage>
        <taxon>Bacteria</taxon>
        <taxon>Pseudomonadati</taxon>
        <taxon>Campylobacterota</taxon>
        <taxon>Desulfurellia</taxon>
        <taxon>Desulfurellales</taxon>
        <taxon>Hippeaceae</taxon>
        <taxon>Hippea</taxon>
    </lineage>
</organism>
<feature type="transmembrane region" description="Helical" evidence="15">
    <location>
        <begin position="268"/>
        <end position="291"/>
    </location>
</feature>
<feature type="transmembrane region" description="Helical" evidence="15">
    <location>
        <begin position="579"/>
        <end position="598"/>
    </location>
</feature>
<evidence type="ECO:0000259" key="16">
    <source>
        <dbReference type="PROSITE" id="PS51711"/>
    </source>
</evidence>
<feature type="transmembrane region" description="Helical" evidence="15">
    <location>
        <begin position="328"/>
        <end position="354"/>
    </location>
</feature>
<feature type="transmembrane region" description="Helical" evidence="15">
    <location>
        <begin position="440"/>
        <end position="461"/>
    </location>
</feature>
<feature type="transmembrane region" description="Helical" evidence="15">
    <location>
        <begin position="494"/>
        <end position="512"/>
    </location>
</feature>
<keyword evidence="14" id="KW-0460">Magnesium</keyword>
<dbReference type="NCBIfam" id="TIGR00231">
    <property type="entry name" value="small_GTP"/>
    <property type="match status" value="1"/>
</dbReference>
<keyword evidence="10 13" id="KW-0342">GTP-binding</keyword>
<dbReference type="InterPro" id="IPR050860">
    <property type="entry name" value="FeoB_GTPase"/>
</dbReference>
<dbReference type="PANTHER" id="PTHR43185">
    <property type="entry name" value="FERROUS IRON TRANSPORT PROTEIN B"/>
    <property type="match status" value="1"/>
</dbReference>
<evidence type="ECO:0000256" key="14">
    <source>
        <dbReference type="PIRSR" id="PIRSR603373-2"/>
    </source>
</evidence>
<evidence type="ECO:0000256" key="5">
    <source>
        <dbReference type="ARBA" id="ARBA00022692"/>
    </source>
</evidence>
<evidence type="ECO:0000256" key="7">
    <source>
        <dbReference type="ARBA" id="ARBA00022989"/>
    </source>
</evidence>
<dbReference type="InterPro" id="IPR030389">
    <property type="entry name" value="G_FEOB_dom"/>
</dbReference>
<keyword evidence="8 15" id="KW-0408">Iron</keyword>
<reference evidence="17 18" key="1">
    <citation type="journal article" date="2011" name="Stand. Genomic Sci.">
        <title>Complete genome sequence of the thermophilic sulfur-reducer Hippea maritima type strain (MH(2)).</title>
        <authorList>
            <person name="Huntemann M."/>
            <person name="Lu M."/>
            <person name="Nolan M."/>
            <person name="Lapidus A."/>
            <person name="Lucas S."/>
            <person name="Hammon N."/>
            <person name="Deshpande S."/>
            <person name="Cheng J.F."/>
            <person name="Tapia R."/>
            <person name="Han C."/>
            <person name="Goodwin L."/>
            <person name="Pitluck S."/>
            <person name="Liolios K."/>
            <person name="Pagani I."/>
            <person name="Ivanova N."/>
            <person name="Ovchinikova G."/>
            <person name="Pati A."/>
            <person name="Chen A."/>
            <person name="Palaniappan K."/>
            <person name="Land M."/>
            <person name="Hauser L."/>
            <person name="Jeffries C.D."/>
            <person name="Detter J.C."/>
            <person name="Brambilla E.M."/>
            <person name="Rohde M."/>
            <person name="Spring S."/>
            <person name="Goker M."/>
            <person name="Woyke T."/>
            <person name="Bristow J."/>
            <person name="Eisen J.A."/>
            <person name="Markowitz V."/>
            <person name="Hugenholtz P."/>
            <person name="Kyrpides N.C."/>
            <person name="Klenk H.P."/>
            <person name="Mavromatis K."/>
        </authorList>
    </citation>
    <scope>NUCLEOTIDE SEQUENCE [LARGE SCALE GENOMIC DNA]</scope>
    <source>
        <strain evidence="18">ATCC 700847 / DSM 10411 / MH2</strain>
    </source>
</reference>
<evidence type="ECO:0000313" key="17">
    <source>
        <dbReference type="EMBL" id="AEA34363.1"/>
    </source>
</evidence>
<dbReference type="PANTHER" id="PTHR43185:SF1">
    <property type="entry name" value="FE(2+) TRANSPORTER FEOB"/>
    <property type="match status" value="1"/>
</dbReference>
<evidence type="ECO:0000256" key="11">
    <source>
        <dbReference type="ARBA" id="ARBA00023136"/>
    </source>
</evidence>
<comment type="function">
    <text evidence="15">Probable transporter of a GTP-driven Fe(2+) uptake system.</text>
</comment>
<dbReference type="GO" id="GO:0005886">
    <property type="term" value="C:plasma membrane"/>
    <property type="evidence" value="ECO:0007669"/>
    <property type="project" value="UniProtKB-SubCell"/>
</dbReference>
<keyword evidence="4 15" id="KW-0410">Iron transport</keyword>
<feature type="domain" description="FeoB-type G" evidence="16">
    <location>
        <begin position="1"/>
        <end position="162"/>
    </location>
</feature>
<dbReference type="HOGENOM" id="CLU_013350_6_0_7"/>
<dbReference type="NCBIfam" id="TIGR00437">
    <property type="entry name" value="feoB"/>
    <property type="match status" value="1"/>
</dbReference>
<dbReference type="EMBL" id="CP002606">
    <property type="protein sequence ID" value="AEA34363.1"/>
    <property type="molecule type" value="Genomic_DNA"/>
</dbReference>
<feature type="transmembrane region" description="Helical" evidence="15">
    <location>
        <begin position="524"/>
        <end position="548"/>
    </location>
</feature>
<evidence type="ECO:0000256" key="15">
    <source>
        <dbReference type="RuleBase" id="RU362098"/>
    </source>
</evidence>
<proteinExistence type="inferred from homology"/>
<dbReference type="InterPro" id="IPR011642">
    <property type="entry name" value="Gate_dom"/>
</dbReference>
<feature type="binding site" evidence="14">
    <location>
        <position position="22"/>
    </location>
    <ligand>
        <name>Mg(2+)</name>
        <dbReference type="ChEBI" id="CHEBI:18420"/>
        <label>1</label>
    </ligand>
</feature>
<feature type="binding site" evidence="13">
    <location>
        <begin position="32"/>
        <end position="36"/>
    </location>
    <ligand>
        <name>GTP</name>
        <dbReference type="ChEBI" id="CHEBI:37565"/>
        <label>1</label>
    </ligand>
</feature>
<gene>
    <name evidence="17" type="ordered locus">Hipma_1407</name>
</gene>
<dbReference type="InParanoid" id="F2LY40"/>
<feature type="transmembrane region" description="Helical" evidence="15">
    <location>
        <begin position="374"/>
        <end position="396"/>
    </location>
</feature>
<dbReference type="Gene3D" id="3.40.50.300">
    <property type="entry name" value="P-loop containing nucleotide triphosphate hydrolases"/>
    <property type="match status" value="1"/>
</dbReference>
<accession>F2LY40</accession>
<feature type="transmembrane region" description="Helical" evidence="15">
    <location>
        <begin position="610"/>
        <end position="628"/>
    </location>
</feature>
<dbReference type="CDD" id="cd01879">
    <property type="entry name" value="FeoB"/>
    <property type="match status" value="1"/>
</dbReference>
<dbReference type="Pfam" id="PF07670">
    <property type="entry name" value="Gate"/>
    <property type="match status" value="2"/>
</dbReference>
<reference evidence="18" key="2">
    <citation type="submission" date="2011-03" db="EMBL/GenBank/DDBJ databases">
        <title>The complete genome of Hippea maritima DSM 10411.</title>
        <authorList>
            <consortium name="US DOE Joint Genome Institute (JGI-PGF)"/>
            <person name="Lucas S."/>
            <person name="Copeland A."/>
            <person name="Lapidus A."/>
            <person name="Bruce D."/>
            <person name="Goodwin L."/>
            <person name="Pitluck S."/>
            <person name="Peters L."/>
            <person name="Kyrpides N."/>
            <person name="Mavromatis K."/>
            <person name="Pagani I."/>
            <person name="Ivanova N."/>
            <person name="Mikhailova N."/>
            <person name="Lu M."/>
            <person name="Detter J.C."/>
            <person name="Tapia R."/>
            <person name="Han C."/>
            <person name="Land M."/>
            <person name="Hauser L."/>
            <person name="Markowitz V."/>
            <person name="Cheng J.-F."/>
            <person name="Hugenholtz P."/>
            <person name="Woyke T."/>
            <person name="Wu D."/>
            <person name="Spring S."/>
            <person name="Schroeder M."/>
            <person name="Brambilla E."/>
            <person name="Klenk H.-P."/>
            <person name="Eisen J.A."/>
        </authorList>
    </citation>
    <scope>NUCLEOTIDE SEQUENCE [LARGE SCALE GENOMIC DNA]</scope>
    <source>
        <strain evidence="18">ATCC 700847 / DSM 10411 / MH2</strain>
    </source>
</reference>
<evidence type="ECO:0000256" key="13">
    <source>
        <dbReference type="PIRSR" id="PIRSR603373-1"/>
    </source>
</evidence>
<keyword evidence="3" id="KW-1003">Cell membrane</keyword>
<dbReference type="InterPro" id="IPR005225">
    <property type="entry name" value="Small_GTP-bd"/>
</dbReference>
<feature type="binding site" evidence="13">
    <location>
        <begin position="53"/>
        <end position="56"/>
    </location>
    <ligand>
        <name>GTP</name>
        <dbReference type="ChEBI" id="CHEBI:37565"/>
        <label>1</label>
    </ligand>
</feature>
<keyword evidence="18" id="KW-1185">Reference proteome</keyword>
<dbReference type="STRING" id="760142.Hipma_1407"/>
<protein>
    <recommendedName>
        <fullName evidence="12 15">Ferrous iron transport protein B</fullName>
    </recommendedName>
</protein>
<evidence type="ECO:0000256" key="9">
    <source>
        <dbReference type="ARBA" id="ARBA00023065"/>
    </source>
</evidence>
<dbReference type="GO" id="GO:0046872">
    <property type="term" value="F:metal ion binding"/>
    <property type="evidence" value="ECO:0007669"/>
    <property type="project" value="UniProtKB-KW"/>
</dbReference>
<keyword evidence="9" id="KW-0406">Ion transport</keyword>
<feature type="binding site" evidence="13">
    <location>
        <begin position="113"/>
        <end position="116"/>
    </location>
    <ligand>
        <name>GTP</name>
        <dbReference type="ChEBI" id="CHEBI:37565"/>
        <label>1</label>
    </ligand>
</feature>
<evidence type="ECO:0000256" key="3">
    <source>
        <dbReference type="ARBA" id="ARBA00022475"/>
    </source>
</evidence>
<dbReference type="RefSeq" id="WP_013682393.1">
    <property type="nucleotide sequence ID" value="NC_015318.1"/>
</dbReference>
<sequence>MKVALIGQPNCGKSTLFNQLAGYKSLSANFPGATVEYTKGKTYIDNEVVDIFDLPGTYSLSWYDDAEKETVKALFSENIDVIVNIIDASTLVRSIELTIELMSLEKPMVVALNMMDEALRKGIYIDVKKLKNILGVEVIPIIAKKGKGINKLLKAIKEAKKPTKRCVYSKNVEKYINLLSDCIEKEKIKSNWPTKMLAIKAIEGFEPCQKLIKETANCSRELEIAKTALQDGLVIIQERHALCMDIFEKSSKVKKPPKKNLETMLDSILLHPILGYVSMILIFYAIFHIVFNGGVPIENFIIGVFEKIDAYIEVALSSNKLLMSITKGVVDGVGAAFGIAFPYLLPFLFLISLLEDVGYLPRIGFLMDSAMHKMGVHGTSVIPFVSGYGCSVPAVMATRILKSKKEKFISAFLASMVPCSARTTVIMGLVGYFLGYKYAILLYGLNIVVIFITGMILKRLLPGISPEMIIDIPPYRLPTAKTLLLKTWHKVKDFIYLAVPMLIGGSVVLTLIDYYKLSQYINGIFAPFLERILGLPAAIGVVLIFGILKKELTLLMLYQALGLASISQLPQVMTHKQMLVFTVFVIFYIPCLATIAAIKKEVGTKQSLAITLLSFIIASFLAFLAKIVI</sequence>
<feature type="binding site" evidence="14">
    <location>
        <position position="18"/>
    </location>
    <ligand>
        <name>Mg(2+)</name>
        <dbReference type="ChEBI" id="CHEBI:18420"/>
        <label>2</label>
    </ligand>
</feature>
<dbReference type="Pfam" id="PF07664">
    <property type="entry name" value="FeoB_C"/>
    <property type="match status" value="1"/>
</dbReference>
<dbReference type="Proteomes" id="UP000008139">
    <property type="component" value="Chromosome"/>
</dbReference>
<evidence type="ECO:0000256" key="4">
    <source>
        <dbReference type="ARBA" id="ARBA00022496"/>
    </source>
</evidence>
<evidence type="ECO:0000256" key="1">
    <source>
        <dbReference type="ARBA" id="ARBA00004651"/>
    </source>
</evidence>
<dbReference type="AlphaFoldDB" id="F2LY40"/>
<keyword evidence="5 15" id="KW-0812">Transmembrane</keyword>
<dbReference type="InterPro" id="IPR027417">
    <property type="entry name" value="P-loop_NTPase"/>
</dbReference>
<feature type="transmembrane region" description="Helical" evidence="15">
    <location>
        <begin position="408"/>
        <end position="434"/>
    </location>
</feature>
<evidence type="ECO:0000313" key="18">
    <source>
        <dbReference type="Proteomes" id="UP000008139"/>
    </source>
</evidence>
<dbReference type="eggNOG" id="COG0370">
    <property type="taxonomic scope" value="Bacteria"/>
</dbReference>
<evidence type="ECO:0000256" key="8">
    <source>
        <dbReference type="ARBA" id="ARBA00023004"/>
    </source>
</evidence>
<name>F2LY40_HIPMA</name>
<dbReference type="Pfam" id="PF02421">
    <property type="entry name" value="FeoB_N"/>
    <property type="match status" value="1"/>
</dbReference>
<dbReference type="SUPFAM" id="SSF52540">
    <property type="entry name" value="P-loop containing nucleoside triphosphate hydrolases"/>
    <property type="match status" value="1"/>
</dbReference>
<keyword evidence="7 15" id="KW-1133">Transmembrane helix</keyword>
<evidence type="ECO:0000256" key="2">
    <source>
        <dbReference type="ARBA" id="ARBA00022448"/>
    </source>
</evidence>
<feature type="binding site" evidence="13">
    <location>
        <begin position="7"/>
        <end position="14"/>
    </location>
    <ligand>
        <name>GTP</name>
        <dbReference type="ChEBI" id="CHEBI:37565"/>
        <label>1</label>
    </ligand>
</feature>
<dbReference type="KEGG" id="hmr:Hipma_1407"/>
<keyword evidence="6 13" id="KW-0547">Nucleotide-binding</keyword>
<evidence type="ECO:0000256" key="12">
    <source>
        <dbReference type="NCBIfam" id="TIGR00437"/>
    </source>
</evidence>
<keyword evidence="11 15" id="KW-0472">Membrane</keyword>
<comment type="subcellular location">
    <subcellularLocation>
        <location evidence="15">Cell inner membrane</location>
        <topology evidence="15">Multi-pass membrane protein</topology>
    </subcellularLocation>
    <subcellularLocation>
        <location evidence="1">Cell membrane</location>
        <topology evidence="1">Multi-pass membrane protein</topology>
    </subcellularLocation>
</comment>
<keyword evidence="14" id="KW-0479">Metal-binding</keyword>
<comment type="similarity">
    <text evidence="15">Belongs to the TRAFAC class TrmE-Era-EngA-EngB-Septin-like GTPase superfamily. FeoB GTPase (TC 9.A.8) family.</text>
</comment>
<dbReference type="OrthoDB" id="9809127at2"/>